<keyword evidence="2" id="KW-1185">Reference proteome</keyword>
<reference evidence="1 2" key="1">
    <citation type="submission" date="2014-04" db="EMBL/GenBank/DDBJ databases">
        <title>Draft genome sequence of the novel Streptomyces griseorubens JSD-1 playing a role in carbon and nitrogen cycle.</title>
        <authorList>
            <consortium name="Shanghai Jiao Tong University"/>
            <person name="Feng H."/>
            <person name="Sun Y."/>
            <person name="Zhi Y."/>
            <person name="Mao L."/>
            <person name="Luo Y."/>
            <person name="Wei X."/>
            <person name="Zhou P."/>
        </authorList>
    </citation>
    <scope>NUCLEOTIDE SEQUENCE [LARGE SCALE GENOMIC DNA]</scope>
    <source>
        <strain evidence="1 2">JSD-1</strain>
    </source>
</reference>
<sequence>MANHEVVCLPYTSAVPVLACIGILSCGQPPNRHAAVPRVATPSRASSICLSVFFDVGSLPCALGSISLTVLPSGLMTALPTVGSYSVPPLEMAA</sequence>
<organism evidence="1 2">
    <name type="scientific">Streptomyces griseorubens</name>
    <dbReference type="NCBI Taxonomy" id="66897"/>
    <lineage>
        <taxon>Bacteria</taxon>
        <taxon>Bacillati</taxon>
        <taxon>Actinomycetota</taxon>
        <taxon>Actinomycetes</taxon>
        <taxon>Kitasatosporales</taxon>
        <taxon>Streptomycetaceae</taxon>
        <taxon>Streptomyces</taxon>
        <taxon>Streptomyces althioticus group</taxon>
    </lineage>
</organism>
<evidence type="ECO:0000313" key="1">
    <source>
        <dbReference type="EMBL" id="KEG42204.1"/>
    </source>
</evidence>
<protein>
    <recommendedName>
        <fullName evidence="3">Lipoprotein</fullName>
    </recommendedName>
</protein>
<dbReference type="EMBL" id="JJMG01000081">
    <property type="protein sequence ID" value="KEG42204.1"/>
    <property type="molecule type" value="Genomic_DNA"/>
</dbReference>
<gene>
    <name evidence="1" type="ORF">DJ64_33395</name>
</gene>
<evidence type="ECO:0008006" key="3">
    <source>
        <dbReference type="Google" id="ProtNLM"/>
    </source>
</evidence>
<accession>A0ABR4T413</accession>
<comment type="caution">
    <text evidence="1">The sequence shown here is derived from an EMBL/GenBank/DDBJ whole genome shotgun (WGS) entry which is preliminary data.</text>
</comment>
<proteinExistence type="predicted"/>
<name>A0ABR4T413_9ACTN</name>
<dbReference type="Proteomes" id="UP000027632">
    <property type="component" value="Unassembled WGS sequence"/>
</dbReference>
<evidence type="ECO:0000313" key="2">
    <source>
        <dbReference type="Proteomes" id="UP000027632"/>
    </source>
</evidence>